<dbReference type="InterPro" id="IPR002110">
    <property type="entry name" value="Ankyrin_rpt"/>
</dbReference>
<dbReference type="Pfam" id="PF13306">
    <property type="entry name" value="LRR_5"/>
    <property type="match status" value="1"/>
</dbReference>
<dbReference type="Gene3D" id="1.25.40.20">
    <property type="entry name" value="Ankyrin repeat-containing domain"/>
    <property type="match status" value="1"/>
</dbReference>
<dbReference type="PANTHER" id="PTHR45661">
    <property type="entry name" value="SURFACE ANTIGEN"/>
    <property type="match status" value="1"/>
</dbReference>
<name>A0AAD2FQS6_9STRA</name>
<dbReference type="PROSITE" id="PS50088">
    <property type="entry name" value="ANK_REPEAT"/>
    <property type="match status" value="1"/>
</dbReference>
<organism evidence="2 3">
    <name type="scientific">Cylindrotheca closterium</name>
    <dbReference type="NCBI Taxonomy" id="2856"/>
    <lineage>
        <taxon>Eukaryota</taxon>
        <taxon>Sar</taxon>
        <taxon>Stramenopiles</taxon>
        <taxon>Ochrophyta</taxon>
        <taxon>Bacillariophyta</taxon>
        <taxon>Bacillariophyceae</taxon>
        <taxon>Bacillariophycidae</taxon>
        <taxon>Bacillariales</taxon>
        <taxon>Bacillariaceae</taxon>
        <taxon>Cylindrotheca</taxon>
    </lineage>
</organism>
<dbReference type="EMBL" id="CAKOGP040001759">
    <property type="protein sequence ID" value="CAJ1949965.1"/>
    <property type="molecule type" value="Genomic_DNA"/>
</dbReference>
<keyword evidence="3" id="KW-1185">Reference proteome</keyword>
<comment type="caution">
    <text evidence="2">The sequence shown here is derived from an EMBL/GenBank/DDBJ whole genome shotgun (WGS) entry which is preliminary data.</text>
</comment>
<dbReference type="InterPro" id="IPR053139">
    <property type="entry name" value="Surface_bspA-like"/>
</dbReference>
<evidence type="ECO:0000256" key="1">
    <source>
        <dbReference type="PROSITE-ProRule" id="PRU00023"/>
    </source>
</evidence>
<dbReference type="InterPro" id="IPR026906">
    <property type="entry name" value="LRR_5"/>
</dbReference>
<dbReference type="Gene3D" id="3.80.10.10">
    <property type="entry name" value="Ribonuclease Inhibitor"/>
    <property type="match status" value="3"/>
</dbReference>
<dbReference type="SUPFAM" id="SSF48403">
    <property type="entry name" value="Ankyrin repeat"/>
    <property type="match status" value="1"/>
</dbReference>
<dbReference type="SUPFAM" id="SSF52058">
    <property type="entry name" value="L domain-like"/>
    <property type="match status" value="1"/>
</dbReference>
<evidence type="ECO:0000313" key="2">
    <source>
        <dbReference type="EMBL" id="CAJ1949965.1"/>
    </source>
</evidence>
<proteinExistence type="predicted"/>
<evidence type="ECO:0000313" key="3">
    <source>
        <dbReference type="Proteomes" id="UP001295423"/>
    </source>
</evidence>
<gene>
    <name evidence="2" type="ORF">CYCCA115_LOCUS12354</name>
</gene>
<reference evidence="2" key="1">
    <citation type="submission" date="2023-08" db="EMBL/GenBank/DDBJ databases">
        <authorList>
            <person name="Audoor S."/>
            <person name="Bilcke G."/>
        </authorList>
    </citation>
    <scope>NUCLEOTIDE SEQUENCE</scope>
</reference>
<dbReference type="Proteomes" id="UP001295423">
    <property type="component" value="Unassembled WGS sequence"/>
</dbReference>
<keyword evidence="1" id="KW-0040">ANK repeat</keyword>
<dbReference type="PANTHER" id="PTHR45661:SF3">
    <property type="entry name" value="IG-LIKE DOMAIN-CONTAINING PROTEIN"/>
    <property type="match status" value="1"/>
</dbReference>
<accession>A0AAD2FQS6</accession>
<dbReference type="AlphaFoldDB" id="A0AAD2FQS6"/>
<dbReference type="InterPro" id="IPR032675">
    <property type="entry name" value="LRR_dom_sf"/>
</dbReference>
<dbReference type="InterPro" id="IPR036770">
    <property type="entry name" value="Ankyrin_rpt-contain_sf"/>
</dbReference>
<sequence>MESRRPLRTRDNVFLFKGDQTEDEIPGNLTDIDVHESLQEIPPRVFEGFRFLVDIRLPQGLRVIGPSAFEECVSLEYLSVPSSVEAIGESAFGSCTRLREVELFEGLKIISKNSFYCCEVLQSMSVPSSVNIIGSSAFQSCSSLTDLKLRVGLERIGGHAFANCDSLKEMTVPSTVVSLGENVFDNCILLQKLILACRLTDTGEGMASECKALSEVKFPSTLRTINREAFAECTHLCNIGLPEGLQLIDDEAFLFCFLKEVALPSTMRIIGVQAFANCSFLREVNFGEGLKVISDRAFCGCASLKGISLPSSIEQIREFAFVHCWNLLGVEFQHGKTAFLAPGVFSGCSALVTISIPSSVTINSEDDIFDGCNSLIGNEDSADASAVLQRLTDRFAHHPIHNACYRSSFSELPALLKSKSKYDLVDCYGMTPLHIAVTTAKLQKNILRCLLDAYNYEVVCRRDDSGRTMIDYLFTNSSREATDSIEMILDTCILCPSSGWGLTDWRTAIHAAVDQSFSDEEGYELAEFIDMEGIFARNTKMEISSVLELALWGKSIKYFDRGDKRQKVDRENNRLMCGADIVIPNVLEFFGDIPTLTTCTV</sequence>
<protein>
    <submittedName>
        <fullName evidence="2">Uncharacterized protein</fullName>
    </submittedName>
</protein>
<feature type="repeat" description="ANK" evidence="1">
    <location>
        <begin position="428"/>
        <end position="452"/>
    </location>
</feature>